<dbReference type="GO" id="GO:0030145">
    <property type="term" value="F:manganese ion binding"/>
    <property type="evidence" value="ECO:0007669"/>
    <property type="project" value="TreeGrafter"/>
</dbReference>
<dbReference type="SUPFAM" id="SSF51735">
    <property type="entry name" value="NAD(P)-binding Rossmann-fold domains"/>
    <property type="match status" value="1"/>
</dbReference>
<evidence type="ECO:0000256" key="5">
    <source>
        <dbReference type="ARBA" id="ARBA00023002"/>
    </source>
</evidence>
<feature type="binding site" evidence="9">
    <location>
        <position position="138"/>
    </location>
    <ligand>
        <name>NADPH</name>
        <dbReference type="ChEBI" id="CHEBI:57783"/>
    </ligand>
</feature>
<feature type="binding site" evidence="9">
    <location>
        <position position="52"/>
    </location>
    <ligand>
        <name>NADPH</name>
        <dbReference type="ChEBI" id="CHEBI:57783"/>
    </ligand>
</feature>
<keyword evidence="6 9" id="KW-0464">Manganese</keyword>
<feature type="binding site" evidence="9">
    <location>
        <position position="233"/>
    </location>
    <ligand>
        <name>Mn(2+)</name>
        <dbReference type="ChEBI" id="CHEBI:29035"/>
    </ligand>
</feature>
<dbReference type="InterPro" id="IPR003821">
    <property type="entry name" value="DXP_reductoisomerase"/>
</dbReference>
<dbReference type="EC" id="1.1.1.267" evidence="9"/>
<dbReference type="FunFam" id="3.40.50.720:FF:000045">
    <property type="entry name" value="1-deoxy-D-xylulose 5-phosphate reductoisomerase"/>
    <property type="match status" value="1"/>
</dbReference>
<protein>
    <recommendedName>
        <fullName evidence="9">1-deoxy-D-xylulose 5-phosphate reductoisomerase</fullName>
        <shortName evidence="9">DXP reductoisomerase</shortName>
        <ecNumber evidence="9">1.1.1.267</ecNumber>
    </recommendedName>
    <alternativeName>
        <fullName evidence="9">1-deoxyxylulose-5-phosphate reductoisomerase</fullName>
    </alternativeName>
    <alternativeName>
        <fullName evidence="9">2-C-methyl-D-erythritol 4-phosphate synthase</fullName>
    </alternativeName>
</protein>
<keyword evidence="3 9" id="KW-0479">Metal-binding</keyword>
<evidence type="ECO:0000256" key="2">
    <source>
        <dbReference type="ARBA" id="ARBA00006825"/>
    </source>
</evidence>
<evidence type="ECO:0000256" key="3">
    <source>
        <dbReference type="ARBA" id="ARBA00022723"/>
    </source>
</evidence>
<dbReference type="Pfam" id="PF08436">
    <property type="entry name" value="DXP_redisom_C"/>
    <property type="match status" value="1"/>
</dbReference>
<dbReference type="Proteomes" id="UP001214043">
    <property type="component" value="Chromosome"/>
</dbReference>
<feature type="binding site" evidence="9">
    <location>
        <position position="163"/>
    </location>
    <ligand>
        <name>1-deoxy-D-xylulose 5-phosphate</name>
        <dbReference type="ChEBI" id="CHEBI:57792"/>
    </ligand>
</feature>
<feature type="binding site" evidence="9">
    <location>
        <position position="137"/>
    </location>
    <ligand>
        <name>1-deoxy-D-xylulose 5-phosphate</name>
        <dbReference type="ChEBI" id="CHEBI:57792"/>
    </ligand>
</feature>
<dbReference type="InterPro" id="IPR036169">
    <property type="entry name" value="DXPR_C_sf"/>
</dbReference>
<dbReference type="EMBL" id="CP118166">
    <property type="protein sequence ID" value="WDI31036.1"/>
    <property type="molecule type" value="Genomic_DNA"/>
</dbReference>
<keyword evidence="9" id="KW-0460">Magnesium</keyword>
<comment type="function">
    <text evidence="9">Catalyzes the NADPH-dependent rearrangement and reduction of 1-deoxy-D-xylulose-5-phosphate (DXP) to 2-C-methyl-D-erythritol 4-phosphate (MEP).</text>
</comment>
<comment type="cofactor">
    <cofactor evidence="9">
        <name>Mg(2+)</name>
        <dbReference type="ChEBI" id="CHEBI:18420"/>
    </cofactor>
    <cofactor evidence="9">
        <name>Mn(2+)</name>
        <dbReference type="ChEBI" id="CHEBI:29035"/>
    </cofactor>
</comment>
<feature type="binding site" evidence="9">
    <location>
        <position position="230"/>
    </location>
    <ligand>
        <name>1-deoxy-D-xylulose 5-phosphate</name>
        <dbReference type="ChEBI" id="CHEBI:57792"/>
    </ligand>
</feature>
<evidence type="ECO:0000259" key="12">
    <source>
        <dbReference type="Pfam" id="PF13288"/>
    </source>
</evidence>
<comment type="caution">
    <text evidence="9">Lacks conserved residue(s) required for the propagation of feature annotation.</text>
</comment>
<dbReference type="InterPro" id="IPR013644">
    <property type="entry name" value="DXP_reductoisomerase_C"/>
</dbReference>
<dbReference type="SUPFAM" id="SSF55347">
    <property type="entry name" value="Glyceraldehyde-3-phosphate dehydrogenase-like, C-terminal domain"/>
    <property type="match status" value="1"/>
</dbReference>
<dbReference type="GO" id="GO:0030604">
    <property type="term" value="F:1-deoxy-D-xylulose-5-phosphate reductoisomerase activity"/>
    <property type="evidence" value="ECO:0007669"/>
    <property type="project" value="UniProtKB-UniRule"/>
</dbReference>
<evidence type="ECO:0000256" key="6">
    <source>
        <dbReference type="ARBA" id="ARBA00023211"/>
    </source>
</evidence>
<feature type="binding site" evidence="9">
    <location>
        <position position="224"/>
    </location>
    <ligand>
        <name>1-deoxy-D-xylulose 5-phosphate</name>
        <dbReference type="ChEBI" id="CHEBI:57792"/>
    </ligand>
</feature>
<evidence type="ECO:0000256" key="9">
    <source>
        <dbReference type="HAMAP-Rule" id="MF_00183"/>
    </source>
</evidence>
<feature type="binding site" evidence="9">
    <location>
        <position position="136"/>
    </location>
    <ligand>
        <name>NADPH</name>
        <dbReference type="ChEBI" id="CHEBI:57783"/>
    </ligand>
</feature>
<dbReference type="NCBIfam" id="TIGR00243">
    <property type="entry name" value="Dxr"/>
    <property type="match status" value="1"/>
</dbReference>
<dbReference type="PANTHER" id="PTHR30525">
    <property type="entry name" value="1-DEOXY-D-XYLULOSE 5-PHOSPHATE REDUCTOISOMERASE"/>
    <property type="match status" value="1"/>
</dbReference>
<proteinExistence type="inferred from homology"/>
<gene>
    <name evidence="9" type="primary">dxr</name>
    <name evidence="13" type="ORF">PUV54_13850</name>
</gene>
<sequence>MGKTKAAGSTGMRKIAILGSTGSIGESTLSVLEHAEGLGEANFNVVALTANKNVKRLAEQARQFKPEFIAVADETLANDLKSAVSDLDIETGAGAAAVEEAASRDTDWVMAAIVGAAGLKPTLKAAERGADIALANKECLVCAGEVVMAVIKKAGGALLPVDSEHNAIFQVFDFNQPERVSRLILTASGGPFRTWPLEEMAQATPAQAVAHPNWSMGAKISVDSATMMNKGLELIEAAHIFPVEHEKIEILVHPQSVIHSMVEYVDGSVLAQLGTPDMRTPIATTLAWPDRTPSPSPRLDLAEVAKLTFEPPDIKRFPALRLTREAINAGGIMPAALNAANEVAVASFLERKIKFLDIAAITEQVLDRTGRQNGPASLSTLEEVIDADTQGRRMAEEFVAAKAAA</sequence>
<feature type="binding site" evidence="9">
    <location>
        <position position="22"/>
    </location>
    <ligand>
        <name>NADPH</name>
        <dbReference type="ChEBI" id="CHEBI:57783"/>
    </ligand>
</feature>
<feature type="binding site" evidence="9">
    <location>
        <position position="164"/>
    </location>
    <ligand>
        <name>1-deoxy-D-xylulose 5-phosphate</name>
        <dbReference type="ChEBI" id="CHEBI:57792"/>
    </ligand>
</feature>
<dbReference type="NCBIfam" id="NF009114">
    <property type="entry name" value="PRK12464.1"/>
    <property type="match status" value="1"/>
</dbReference>
<dbReference type="Pfam" id="PF13288">
    <property type="entry name" value="DXPR_C"/>
    <property type="match status" value="1"/>
</dbReference>
<dbReference type="PANTHER" id="PTHR30525:SF0">
    <property type="entry name" value="1-DEOXY-D-XYLULOSE 5-PHOSPHATE REDUCTOISOMERASE, CHLOROPLASTIC"/>
    <property type="match status" value="1"/>
</dbReference>
<dbReference type="InterPro" id="IPR026877">
    <property type="entry name" value="DXPR_C"/>
</dbReference>
<evidence type="ECO:0000256" key="8">
    <source>
        <dbReference type="ARBA" id="ARBA00048543"/>
    </source>
</evidence>
<feature type="binding site" evidence="9">
    <location>
        <position position="229"/>
    </location>
    <ligand>
        <name>1-deoxy-D-xylulose 5-phosphate</name>
        <dbReference type="ChEBI" id="CHEBI:57792"/>
    </ligand>
</feature>
<dbReference type="Pfam" id="PF02670">
    <property type="entry name" value="DXP_reductoisom"/>
    <property type="match status" value="1"/>
</dbReference>
<dbReference type="AlphaFoldDB" id="A0AAE9ZBI7"/>
<dbReference type="KEGG" id="hfl:PUV54_13850"/>
<dbReference type="Gene3D" id="1.10.1740.10">
    <property type="match status" value="1"/>
</dbReference>
<reference evidence="13" key="1">
    <citation type="submission" date="2023-02" db="EMBL/GenBank/DDBJ databases">
        <title>Genome sequence of Hyphococcus flavus.</title>
        <authorList>
            <person name="Rong J.-C."/>
            <person name="Zhao Q."/>
            <person name="Yi M."/>
            <person name="Wu J.-Y."/>
        </authorList>
    </citation>
    <scope>NUCLEOTIDE SEQUENCE</scope>
    <source>
        <strain evidence="13">MCCC 1K03223</strain>
    </source>
</reference>
<keyword evidence="5 9" id="KW-0560">Oxidoreductase</keyword>
<comment type="similarity">
    <text evidence="2 9">Belongs to the DXR family.</text>
</comment>
<keyword evidence="7 9" id="KW-0414">Isoprene biosynthesis</keyword>
<evidence type="ECO:0000256" key="4">
    <source>
        <dbReference type="ARBA" id="ARBA00022857"/>
    </source>
</evidence>
<feature type="binding site" evidence="9">
    <location>
        <position position="217"/>
    </location>
    <ligand>
        <name>NADPH</name>
        <dbReference type="ChEBI" id="CHEBI:57783"/>
    </ligand>
</feature>
<evidence type="ECO:0000313" key="13">
    <source>
        <dbReference type="EMBL" id="WDI31036.1"/>
    </source>
</evidence>
<dbReference type="GO" id="GO:0070402">
    <property type="term" value="F:NADPH binding"/>
    <property type="evidence" value="ECO:0007669"/>
    <property type="project" value="InterPro"/>
</dbReference>
<name>A0AAE9ZBI7_9PROT</name>
<dbReference type="InterPro" id="IPR036291">
    <property type="entry name" value="NAD(P)-bd_dom_sf"/>
</dbReference>
<feature type="binding site" evidence="9">
    <location>
        <position position="53"/>
    </location>
    <ligand>
        <name>NADPH</name>
        <dbReference type="ChEBI" id="CHEBI:57783"/>
    </ligand>
</feature>
<feature type="binding site" evidence="9">
    <location>
        <position position="211"/>
    </location>
    <ligand>
        <name>1-deoxy-D-xylulose 5-phosphate</name>
        <dbReference type="ChEBI" id="CHEBI:57792"/>
    </ligand>
</feature>
<feature type="binding site" evidence="9">
    <location>
        <position position="188"/>
    </location>
    <ligand>
        <name>1-deoxy-D-xylulose 5-phosphate</name>
        <dbReference type="ChEBI" id="CHEBI:57792"/>
    </ligand>
</feature>
<keyword evidence="14" id="KW-1185">Reference proteome</keyword>
<feature type="binding site" evidence="9">
    <location>
        <position position="162"/>
    </location>
    <ligand>
        <name>Mn(2+)</name>
        <dbReference type="ChEBI" id="CHEBI:29035"/>
    </ligand>
</feature>
<keyword evidence="4 9" id="KW-0521">NADP</keyword>
<comment type="catalytic activity">
    <reaction evidence="8">
        <text>2-C-methyl-D-erythritol 4-phosphate + NADP(+) = 1-deoxy-D-xylulose 5-phosphate + NADPH + H(+)</text>
        <dbReference type="Rhea" id="RHEA:13717"/>
        <dbReference type="ChEBI" id="CHEBI:15378"/>
        <dbReference type="ChEBI" id="CHEBI:57783"/>
        <dbReference type="ChEBI" id="CHEBI:57792"/>
        <dbReference type="ChEBI" id="CHEBI:58262"/>
        <dbReference type="ChEBI" id="CHEBI:58349"/>
        <dbReference type="EC" id="1.1.1.267"/>
    </reaction>
    <physiologicalReaction direction="right-to-left" evidence="8">
        <dbReference type="Rhea" id="RHEA:13719"/>
    </physiologicalReaction>
</comment>
<feature type="domain" description="1-deoxy-D-xylulose 5-phosphate reductoisomerase N-terminal" evidence="10">
    <location>
        <begin position="15"/>
        <end position="144"/>
    </location>
</feature>
<dbReference type="SUPFAM" id="SSF69055">
    <property type="entry name" value="1-deoxy-D-xylulose-5-phosphate reductoisomerase, C-terminal domain"/>
    <property type="match status" value="1"/>
</dbReference>
<feature type="domain" description="1-deoxy-D-xylulose 5-phosphate reductoisomerase C-terminal" evidence="11">
    <location>
        <begin position="158"/>
        <end position="241"/>
    </location>
</feature>
<evidence type="ECO:0000259" key="10">
    <source>
        <dbReference type="Pfam" id="PF02670"/>
    </source>
</evidence>
<evidence type="ECO:0000256" key="1">
    <source>
        <dbReference type="ARBA" id="ARBA00005094"/>
    </source>
</evidence>
<feature type="binding site" evidence="9">
    <location>
        <position position="21"/>
    </location>
    <ligand>
        <name>NADPH</name>
        <dbReference type="ChEBI" id="CHEBI:57783"/>
    </ligand>
</feature>
<organism evidence="13 14">
    <name type="scientific">Hyphococcus flavus</name>
    <dbReference type="NCBI Taxonomy" id="1866326"/>
    <lineage>
        <taxon>Bacteria</taxon>
        <taxon>Pseudomonadati</taxon>
        <taxon>Pseudomonadota</taxon>
        <taxon>Alphaproteobacteria</taxon>
        <taxon>Parvularculales</taxon>
        <taxon>Parvularculaceae</taxon>
        <taxon>Hyphococcus</taxon>
    </lineage>
</organism>
<dbReference type="PIRSF" id="PIRSF006205">
    <property type="entry name" value="Dxp_reductismrs"/>
    <property type="match status" value="1"/>
</dbReference>
<feature type="domain" description="DXP reductoisomerase C-terminal" evidence="12">
    <location>
        <begin position="273"/>
        <end position="393"/>
    </location>
</feature>
<dbReference type="InterPro" id="IPR013512">
    <property type="entry name" value="DXP_reductoisomerase_N"/>
</dbReference>
<dbReference type="RefSeq" id="WP_274492858.1">
    <property type="nucleotide sequence ID" value="NZ_CP118166.1"/>
</dbReference>
<comment type="pathway">
    <text evidence="1 9">Isoprenoid biosynthesis; isopentenyl diphosphate biosynthesis via DXP pathway; isopentenyl diphosphate from 1-deoxy-D-xylulose 5-phosphate: step 1/6.</text>
</comment>
<evidence type="ECO:0000259" key="11">
    <source>
        <dbReference type="Pfam" id="PF08436"/>
    </source>
</evidence>
<feature type="binding site" evidence="9">
    <location>
        <position position="23"/>
    </location>
    <ligand>
        <name>NADPH</name>
        <dbReference type="ChEBI" id="CHEBI:57783"/>
    </ligand>
</feature>
<evidence type="ECO:0000256" key="7">
    <source>
        <dbReference type="ARBA" id="ARBA00023229"/>
    </source>
</evidence>
<accession>A0AAE9ZBI7</accession>
<feature type="binding site" evidence="9">
    <location>
        <position position="233"/>
    </location>
    <ligand>
        <name>1-deoxy-D-xylulose 5-phosphate</name>
        <dbReference type="ChEBI" id="CHEBI:57792"/>
    </ligand>
</feature>
<evidence type="ECO:0000313" key="14">
    <source>
        <dbReference type="Proteomes" id="UP001214043"/>
    </source>
</evidence>
<feature type="binding site" evidence="9">
    <location>
        <position position="24"/>
    </location>
    <ligand>
        <name>NADPH</name>
        <dbReference type="ChEBI" id="CHEBI:57783"/>
    </ligand>
</feature>
<dbReference type="GO" id="GO:0051484">
    <property type="term" value="P:isopentenyl diphosphate biosynthetic process, methylerythritol 4-phosphate pathway involved in terpenoid biosynthetic process"/>
    <property type="evidence" value="ECO:0007669"/>
    <property type="project" value="UniProtKB-ARBA"/>
</dbReference>
<dbReference type="Gene3D" id="3.40.50.720">
    <property type="entry name" value="NAD(P)-binding Rossmann-like Domain"/>
    <property type="match status" value="1"/>
</dbReference>
<feature type="binding site" evidence="9">
    <location>
        <position position="164"/>
    </location>
    <ligand>
        <name>Mn(2+)</name>
        <dbReference type="ChEBI" id="CHEBI:29035"/>
    </ligand>
</feature>
<dbReference type="HAMAP" id="MF_00183">
    <property type="entry name" value="DXP_reductoisom"/>
    <property type="match status" value="1"/>
</dbReference>